<dbReference type="AlphaFoldDB" id="A0A429ZVP1"/>
<reference evidence="2 3" key="1">
    <citation type="submission" date="2017-05" db="EMBL/GenBank/DDBJ databases">
        <title>Vagococcus spp. assemblies.</title>
        <authorList>
            <person name="Gulvik C.A."/>
        </authorList>
    </citation>
    <scope>NUCLEOTIDE SEQUENCE [LARGE SCALE GENOMIC DNA]</scope>
    <source>
        <strain evidence="2 3">NCFB 2777</strain>
    </source>
</reference>
<evidence type="ECO:0000259" key="1">
    <source>
        <dbReference type="Pfam" id="PF14478"/>
    </source>
</evidence>
<dbReference type="Pfam" id="PF14478">
    <property type="entry name" value="DUF4430"/>
    <property type="match status" value="1"/>
</dbReference>
<comment type="caution">
    <text evidence="2">The sequence shown here is derived from an EMBL/GenBank/DDBJ whole genome shotgun (WGS) entry which is preliminary data.</text>
</comment>
<name>A0A429ZVP1_9ENTE</name>
<sequence>MPTASHLRVKSVIMTFGEKFTYSEEDIMMKKFKGLLVLAMSLVVLAGCSTNNTGTDTTTDTTSAVETAQAFEVSVTVFNEEEEVTQKTLTVEAETNLMTALQDNFEIIEDNGMITAIDGLEQDADEGFYWTYTINGEMVNTGANDTILEADDEIVMTYAKF</sequence>
<feature type="domain" description="Transcobalamin-like C-terminal" evidence="1">
    <location>
        <begin position="96"/>
        <end position="159"/>
    </location>
</feature>
<proteinExistence type="predicted"/>
<evidence type="ECO:0000313" key="2">
    <source>
        <dbReference type="EMBL" id="RST97859.1"/>
    </source>
</evidence>
<organism evidence="2 3">
    <name type="scientific">Vagococcus salmoninarum</name>
    <dbReference type="NCBI Taxonomy" id="2739"/>
    <lineage>
        <taxon>Bacteria</taxon>
        <taxon>Bacillati</taxon>
        <taxon>Bacillota</taxon>
        <taxon>Bacilli</taxon>
        <taxon>Lactobacillales</taxon>
        <taxon>Enterococcaceae</taxon>
        <taxon>Vagococcus</taxon>
    </lineage>
</organism>
<dbReference type="EMBL" id="NGJU01000001">
    <property type="protein sequence ID" value="RST97859.1"/>
    <property type="molecule type" value="Genomic_DNA"/>
</dbReference>
<accession>A0A429ZVP1</accession>
<dbReference type="Proteomes" id="UP000287239">
    <property type="component" value="Unassembled WGS sequence"/>
</dbReference>
<dbReference type="InterPro" id="IPR027954">
    <property type="entry name" value="Transcobalamin-like_C"/>
</dbReference>
<gene>
    <name evidence="2" type="ORF">CBF35_00775</name>
</gene>
<keyword evidence="3" id="KW-1185">Reference proteome</keyword>
<evidence type="ECO:0000313" key="3">
    <source>
        <dbReference type="Proteomes" id="UP000287239"/>
    </source>
</evidence>
<protein>
    <recommendedName>
        <fullName evidence="1">Transcobalamin-like C-terminal domain-containing protein</fullName>
    </recommendedName>
</protein>
<dbReference type="Gene3D" id="2.170.130.30">
    <property type="match status" value="1"/>
</dbReference>